<dbReference type="SUPFAM" id="SSF54928">
    <property type="entry name" value="RNA-binding domain, RBD"/>
    <property type="match status" value="1"/>
</dbReference>
<feature type="compositionally biased region" description="Basic and acidic residues" evidence="1">
    <location>
        <begin position="222"/>
        <end position="233"/>
    </location>
</feature>
<dbReference type="GO" id="GO:0003723">
    <property type="term" value="F:RNA binding"/>
    <property type="evidence" value="ECO:0007669"/>
    <property type="project" value="InterPro"/>
</dbReference>
<feature type="compositionally biased region" description="Basic residues" evidence="1">
    <location>
        <begin position="212"/>
        <end position="221"/>
    </location>
</feature>
<feature type="region of interest" description="Disordered" evidence="1">
    <location>
        <begin position="144"/>
        <end position="284"/>
    </location>
</feature>
<feature type="compositionally biased region" description="Basic and acidic residues" evidence="1">
    <location>
        <begin position="160"/>
        <end position="190"/>
    </location>
</feature>
<dbReference type="SMR" id="A2DEN8"/>
<dbReference type="InParanoid" id="A2DEN8"/>
<feature type="compositionally biased region" description="Basic and acidic residues" evidence="1">
    <location>
        <begin position="197"/>
        <end position="211"/>
    </location>
</feature>
<dbReference type="AlphaFoldDB" id="A2DEN8"/>
<gene>
    <name evidence="3" type="ORF">TVAG_283350</name>
</gene>
<reference evidence="3" key="2">
    <citation type="journal article" date="2007" name="Science">
        <title>Draft genome sequence of the sexually transmitted pathogen Trichomonas vaginalis.</title>
        <authorList>
            <person name="Carlton J.M."/>
            <person name="Hirt R.P."/>
            <person name="Silva J.C."/>
            <person name="Delcher A.L."/>
            <person name="Schatz M."/>
            <person name="Zhao Q."/>
            <person name="Wortman J.R."/>
            <person name="Bidwell S.L."/>
            <person name="Alsmark U.C.M."/>
            <person name="Besteiro S."/>
            <person name="Sicheritz-Ponten T."/>
            <person name="Noel C.J."/>
            <person name="Dacks J.B."/>
            <person name="Foster P.G."/>
            <person name="Simillion C."/>
            <person name="Van de Peer Y."/>
            <person name="Miranda-Saavedra D."/>
            <person name="Barton G.J."/>
            <person name="Westrop G.D."/>
            <person name="Mueller S."/>
            <person name="Dessi D."/>
            <person name="Fiori P.L."/>
            <person name="Ren Q."/>
            <person name="Paulsen I."/>
            <person name="Zhang H."/>
            <person name="Bastida-Corcuera F.D."/>
            <person name="Simoes-Barbosa A."/>
            <person name="Brown M.T."/>
            <person name="Hayes R.D."/>
            <person name="Mukherjee M."/>
            <person name="Okumura C.Y."/>
            <person name="Schneider R."/>
            <person name="Smith A.J."/>
            <person name="Vanacova S."/>
            <person name="Villalvazo M."/>
            <person name="Haas B.J."/>
            <person name="Pertea M."/>
            <person name="Feldblyum T.V."/>
            <person name="Utterback T.R."/>
            <person name="Shu C.L."/>
            <person name="Osoegawa K."/>
            <person name="de Jong P.J."/>
            <person name="Hrdy I."/>
            <person name="Horvathova L."/>
            <person name="Zubacova Z."/>
            <person name="Dolezal P."/>
            <person name="Malik S.B."/>
            <person name="Logsdon J.M. Jr."/>
            <person name="Henze K."/>
            <person name="Gupta A."/>
            <person name="Wang C.C."/>
            <person name="Dunne R.L."/>
            <person name="Upcroft J.A."/>
            <person name="Upcroft P."/>
            <person name="White O."/>
            <person name="Salzberg S.L."/>
            <person name="Tang P."/>
            <person name="Chiu C.-H."/>
            <person name="Lee Y.-S."/>
            <person name="Embley T.M."/>
            <person name="Coombs G.H."/>
            <person name="Mottram J.C."/>
            <person name="Tachezy J."/>
            <person name="Fraser-Liggett C.M."/>
            <person name="Johnson P.J."/>
        </authorList>
    </citation>
    <scope>NUCLEOTIDE SEQUENCE [LARGE SCALE GENOMIC DNA]</scope>
    <source>
        <strain evidence="3">G3</strain>
    </source>
</reference>
<dbReference type="InterPro" id="IPR000504">
    <property type="entry name" value="RRM_dom"/>
</dbReference>
<reference evidence="3" key="1">
    <citation type="submission" date="2006-10" db="EMBL/GenBank/DDBJ databases">
        <authorList>
            <person name="Amadeo P."/>
            <person name="Zhao Q."/>
            <person name="Wortman J."/>
            <person name="Fraser-Liggett C."/>
            <person name="Carlton J."/>
        </authorList>
    </citation>
    <scope>NUCLEOTIDE SEQUENCE</scope>
    <source>
        <strain evidence="3">G3</strain>
    </source>
</reference>
<dbReference type="VEuPathDB" id="TrichDB:TVAGG3_0577390"/>
<dbReference type="Proteomes" id="UP000001542">
    <property type="component" value="Unassembled WGS sequence"/>
</dbReference>
<evidence type="ECO:0000313" key="3">
    <source>
        <dbReference type="EMBL" id="EAY21165.1"/>
    </source>
</evidence>
<feature type="compositionally biased region" description="Basic and acidic residues" evidence="1">
    <location>
        <begin position="244"/>
        <end position="284"/>
    </location>
</feature>
<evidence type="ECO:0000313" key="4">
    <source>
        <dbReference type="Proteomes" id="UP000001542"/>
    </source>
</evidence>
<dbReference type="EMBL" id="DS113192">
    <property type="protein sequence ID" value="EAY21165.1"/>
    <property type="molecule type" value="Genomic_DNA"/>
</dbReference>
<dbReference type="KEGG" id="tva:5466713"/>
<protein>
    <recommendedName>
        <fullName evidence="2">RRM domain-containing protein</fullName>
    </recommendedName>
</protein>
<evidence type="ECO:0000259" key="2">
    <source>
        <dbReference type="Pfam" id="PF00076"/>
    </source>
</evidence>
<feature type="compositionally biased region" description="Basic residues" evidence="1">
    <location>
        <begin position="234"/>
        <end position="243"/>
    </location>
</feature>
<feature type="domain" description="RRM" evidence="2">
    <location>
        <begin position="15"/>
        <end position="76"/>
    </location>
</feature>
<evidence type="ECO:0000256" key="1">
    <source>
        <dbReference type="SAM" id="MobiDB-lite"/>
    </source>
</evidence>
<keyword evidence="4" id="KW-1185">Reference proteome</keyword>
<proteinExistence type="predicted"/>
<dbReference type="Pfam" id="PF00076">
    <property type="entry name" value="RRM_1"/>
    <property type="match status" value="1"/>
</dbReference>
<organism evidence="3 4">
    <name type="scientific">Trichomonas vaginalis (strain ATCC PRA-98 / G3)</name>
    <dbReference type="NCBI Taxonomy" id="412133"/>
    <lineage>
        <taxon>Eukaryota</taxon>
        <taxon>Metamonada</taxon>
        <taxon>Parabasalia</taxon>
        <taxon>Trichomonadida</taxon>
        <taxon>Trichomonadidae</taxon>
        <taxon>Trichomonas</taxon>
    </lineage>
</organism>
<dbReference type="RefSeq" id="XP_001582151.1">
    <property type="nucleotide sequence ID" value="XM_001582101.1"/>
</dbReference>
<accession>A2DEN8</accession>
<dbReference type="InterPro" id="IPR012677">
    <property type="entry name" value="Nucleotide-bd_a/b_plait_sf"/>
</dbReference>
<name>A2DEN8_TRIV3</name>
<sequence>MSNPVHLILSKVPEAHTAEIKEFIEDFGTPQTVEKILNPNTKRFEGFVKVILQTKWDIRETIDAINGTPFKDTTIHAEIKADQTYKKAPLLYEDSNNPFPFSGFSIVTKNKKQKQGKRKIEKTEPIHPNVTEKDVMVIKARTAESADQKVVEIPQNNTENETKDKDKDKEKEKDKEKDTKPPAPKRDRSPPRKNRDRKHDSDYDDDFDRKDRRSPRRGRSPSRRDRSPPDSRRGRSPSHRRSPPRRDYSPERDPPRRSRSPARRDRSPPRSPPRKDRSRSPGRK</sequence>
<dbReference type="VEuPathDB" id="TrichDB:TVAG_283350"/>
<dbReference type="Gene3D" id="3.30.70.330">
    <property type="match status" value="1"/>
</dbReference>
<dbReference type="InterPro" id="IPR035979">
    <property type="entry name" value="RBD_domain_sf"/>
</dbReference>